<dbReference type="EMBL" id="QKXF01000514">
    <property type="protein sequence ID" value="RQM10885.1"/>
    <property type="molecule type" value="Genomic_DNA"/>
</dbReference>
<dbReference type="VEuPathDB" id="FungiDB:DD237_008604"/>
<evidence type="ECO:0000313" key="4">
    <source>
        <dbReference type="Proteomes" id="UP000286097"/>
    </source>
</evidence>
<dbReference type="AlphaFoldDB" id="A0A3M6V7R0"/>
<evidence type="ECO:0000313" key="3">
    <source>
        <dbReference type="Proteomes" id="UP000282087"/>
    </source>
</evidence>
<evidence type="ECO:0008006" key="5">
    <source>
        <dbReference type="Google" id="ProtNLM"/>
    </source>
</evidence>
<dbReference type="EMBL" id="QLLG01000675">
    <property type="protein sequence ID" value="RMX62379.1"/>
    <property type="molecule type" value="Genomic_DNA"/>
</dbReference>
<reference evidence="3 4" key="1">
    <citation type="submission" date="2018-06" db="EMBL/GenBank/DDBJ databases">
        <title>Comparative genomics of downy mildews reveals potential adaptations to biotrophy.</title>
        <authorList>
            <person name="Fletcher K."/>
            <person name="Klosterman S.J."/>
            <person name="Derevnina L."/>
            <person name="Martin F."/>
            <person name="Koike S."/>
            <person name="Reyes Chin-Wo S."/>
            <person name="Mou B."/>
            <person name="Michelmore R."/>
        </authorList>
    </citation>
    <scope>NUCLEOTIDE SEQUENCE [LARGE SCALE GENOMIC DNA]</scope>
    <source>
        <strain evidence="2 4">R13</strain>
        <strain evidence="1 3">R14</strain>
    </source>
</reference>
<gene>
    <name evidence="2" type="ORF">DD237_008604</name>
    <name evidence="1" type="ORF">DD238_008123</name>
</gene>
<evidence type="ECO:0000313" key="1">
    <source>
        <dbReference type="EMBL" id="RMX62379.1"/>
    </source>
</evidence>
<dbReference type="PANTHER" id="PTHR35450:SF2">
    <property type="entry name" value="REVERSE TRANSCRIPTASE DOMAIN-CONTAINING PROTEIN"/>
    <property type="match status" value="1"/>
</dbReference>
<organism evidence="1 3">
    <name type="scientific">Peronospora effusa</name>
    <dbReference type="NCBI Taxonomy" id="542832"/>
    <lineage>
        <taxon>Eukaryota</taxon>
        <taxon>Sar</taxon>
        <taxon>Stramenopiles</taxon>
        <taxon>Oomycota</taxon>
        <taxon>Peronosporomycetes</taxon>
        <taxon>Peronosporales</taxon>
        <taxon>Peronosporaceae</taxon>
        <taxon>Peronospora</taxon>
    </lineage>
</organism>
<keyword evidence="3" id="KW-1185">Reference proteome</keyword>
<comment type="caution">
    <text evidence="1">The sequence shown here is derived from an EMBL/GenBank/DDBJ whole genome shotgun (WGS) entry which is preliminary data.</text>
</comment>
<protein>
    <recommendedName>
        <fullName evidence="5">Reverse transcriptase domain-containing protein</fullName>
    </recommendedName>
</protein>
<sequence>MPETGVQLSSVDRPGAAAYADDLKIFSSTVDGIKLQHSVVQDFMRWTGMSSNPSKCNTLSVQRDSRGLHPLRPWIEAGWHPDPCPQRVGLVQVLGDRGWIRPRATTR</sequence>
<dbReference type="PANTHER" id="PTHR35450">
    <property type="entry name" value="REVERSE TRANSCRIPTASE DOMAIN-CONTAINING PROTEIN"/>
    <property type="match status" value="1"/>
</dbReference>
<accession>A0A3M6V7R0</accession>
<evidence type="ECO:0000313" key="2">
    <source>
        <dbReference type="EMBL" id="RQM10885.1"/>
    </source>
</evidence>
<name>A0A3M6V7R0_9STRA</name>
<dbReference type="Proteomes" id="UP000286097">
    <property type="component" value="Unassembled WGS sequence"/>
</dbReference>
<dbReference type="Proteomes" id="UP000282087">
    <property type="component" value="Unassembled WGS sequence"/>
</dbReference>
<proteinExistence type="predicted"/>